<evidence type="ECO:0000256" key="1">
    <source>
        <dbReference type="SAM" id="MobiDB-lite"/>
    </source>
</evidence>
<evidence type="ECO:0000313" key="3">
    <source>
        <dbReference type="Proteomes" id="UP001595921"/>
    </source>
</evidence>
<dbReference type="Proteomes" id="UP001595921">
    <property type="component" value="Unassembled WGS sequence"/>
</dbReference>
<protein>
    <submittedName>
        <fullName evidence="2">Uncharacterized protein</fullName>
    </submittedName>
</protein>
<reference evidence="2 3" key="1">
    <citation type="journal article" date="2019" name="Int. J. Syst. Evol. Microbiol.">
        <title>The Global Catalogue of Microorganisms (GCM) 10K type strain sequencing project: providing services to taxonomists for standard genome sequencing and annotation.</title>
        <authorList>
            <consortium name="The Broad Institute Genomics Platform"/>
            <consortium name="The Broad Institute Genome Sequencing Center for Infectious Disease"/>
            <person name="Wu L."/>
            <person name="Ma J."/>
        </authorList>
    </citation>
    <scope>NUCLEOTIDE SEQUENCE [LARGE SCALE GENOMIC DNA]</scope>
    <source>
        <strain evidence="2 3">CGMCC 1.12553</strain>
    </source>
</reference>
<accession>A0ABD5PHE9</accession>
<sequence>MSTHIDRKTETTTLETRHYQGARAGVGLTPDEIYVDFALPSPRYFRVRRGDLLMEGDVRGRSRPEMESAHVRKWEVVEVTPDRVVGRTQNTDEREEWERSWVEEQLVRGRLSTDLSDFERVTVVESGDYDPDVDDTGDTSGSPSTVLVALFGDDGKKYLRQYALVESEEREGVKSEDGRVKEGKEDAVGERTPIRLVREDQALLELSGTPRERLSSVVERALACHGYVVADGDGSTADTLPTPDTDRDETRST</sequence>
<evidence type="ECO:0000313" key="2">
    <source>
        <dbReference type="EMBL" id="MFC4360117.1"/>
    </source>
</evidence>
<comment type="caution">
    <text evidence="2">The sequence shown here is derived from an EMBL/GenBank/DDBJ whole genome shotgun (WGS) entry which is preliminary data.</text>
</comment>
<organism evidence="2 3">
    <name type="scientific">Halobium salinum</name>
    <dbReference type="NCBI Taxonomy" id="1364940"/>
    <lineage>
        <taxon>Archaea</taxon>
        <taxon>Methanobacteriati</taxon>
        <taxon>Methanobacteriota</taxon>
        <taxon>Stenosarchaea group</taxon>
        <taxon>Halobacteria</taxon>
        <taxon>Halobacteriales</taxon>
        <taxon>Haloferacaceae</taxon>
        <taxon>Halobium</taxon>
    </lineage>
</organism>
<dbReference type="AlphaFoldDB" id="A0ABD5PHE9"/>
<feature type="region of interest" description="Disordered" evidence="1">
    <location>
        <begin position="230"/>
        <end position="253"/>
    </location>
</feature>
<dbReference type="RefSeq" id="WP_267623188.1">
    <property type="nucleotide sequence ID" value="NZ_JAODIW010000008.1"/>
</dbReference>
<keyword evidence="3" id="KW-1185">Reference proteome</keyword>
<dbReference type="EMBL" id="JBHSDS010000010">
    <property type="protein sequence ID" value="MFC4360117.1"/>
    <property type="molecule type" value="Genomic_DNA"/>
</dbReference>
<feature type="compositionally biased region" description="Basic and acidic residues" evidence="1">
    <location>
        <begin position="244"/>
        <end position="253"/>
    </location>
</feature>
<gene>
    <name evidence="2" type="ORF">ACFO0N_19380</name>
</gene>
<name>A0ABD5PHE9_9EURY</name>
<proteinExistence type="predicted"/>
<feature type="region of interest" description="Disordered" evidence="1">
    <location>
        <begin position="170"/>
        <end position="192"/>
    </location>
</feature>